<keyword evidence="2" id="KW-0479">Metal-binding</keyword>
<dbReference type="Pfam" id="PF00355">
    <property type="entry name" value="Rieske"/>
    <property type="match status" value="1"/>
</dbReference>
<evidence type="ECO:0000256" key="2">
    <source>
        <dbReference type="ARBA" id="ARBA00022723"/>
    </source>
</evidence>
<organism evidence="7 8">
    <name type="scientific">Roseateles amylovorans</name>
    <dbReference type="NCBI Taxonomy" id="2978473"/>
    <lineage>
        <taxon>Bacteria</taxon>
        <taxon>Pseudomonadati</taxon>
        <taxon>Pseudomonadota</taxon>
        <taxon>Betaproteobacteria</taxon>
        <taxon>Burkholderiales</taxon>
        <taxon>Sphaerotilaceae</taxon>
        <taxon>Roseateles</taxon>
    </lineage>
</organism>
<dbReference type="SUPFAM" id="SSF55961">
    <property type="entry name" value="Bet v1-like"/>
    <property type="match status" value="1"/>
</dbReference>
<gene>
    <name evidence="7" type="ORF">N4261_22960</name>
</gene>
<dbReference type="InterPro" id="IPR017941">
    <property type="entry name" value="Rieske_2Fe-2S"/>
</dbReference>
<dbReference type="InterPro" id="IPR050584">
    <property type="entry name" value="Cholesterol_7-desaturase"/>
</dbReference>
<dbReference type="Gene3D" id="2.102.10.10">
    <property type="entry name" value="Rieske [2Fe-2S] iron-sulphur domain"/>
    <property type="match status" value="1"/>
</dbReference>
<accession>A0ABY6AXA0</accession>
<reference evidence="7" key="1">
    <citation type="submission" date="2022-10" db="EMBL/GenBank/DDBJ databases">
        <title>Characterization and whole genome sequencing of a new Roseateles species, isolated from fresh water.</title>
        <authorList>
            <person name="Guliayeva D.Y."/>
            <person name="Akhremchuk A.E."/>
            <person name="Sikolenko M.A."/>
            <person name="Valentovich L.N."/>
            <person name="Sidarenka A.V."/>
        </authorList>
    </citation>
    <scope>NUCLEOTIDE SEQUENCE</scope>
    <source>
        <strain evidence="7">BIM B-1768</strain>
    </source>
</reference>
<feature type="domain" description="Rieske" evidence="6">
    <location>
        <begin position="12"/>
        <end position="115"/>
    </location>
</feature>
<dbReference type="SUPFAM" id="SSF50022">
    <property type="entry name" value="ISP domain"/>
    <property type="match status" value="1"/>
</dbReference>
<dbReference type="InterPro" id="IPR044043">
    <property type="entry name" value="VanA_C_cat"/>
</dbReference>
<dbReference type="RefSeq" id="WP_261757556.1">
    <property type="nucleotide sequence ID" value="NZ_CP104562.2"/>
</dbReference>
<sequence length="346" mass="38946">MNAWPSKRLQGWFVVAQSGQVRAKPWPVMLMGQPVVLARLPSGGLTALEDRCPHRQYPLSAGRITEAGLQCGYHGWTFGADGRCTRQPGLPEGRCPPAVGVPTVDVMEHDGLIWLRSRHADAPLLAPAPLPDFIRSRPAGTLRFMQRMQWQGDALDALENFMDPLHTHLTHPGLVRRDGGRRAVTATPSWDEHGMTVTYEGGEEQNGLLYRLFESPRLLERAHHGVAAPGSACIEYRYRNGSALFFTLHFTPLEAWKTLVHASLHVEGRWAPAWAVRLFAWPFLRRVARQDQEAVERQARNRQRFRPRHDASTELDIVSTYLRGIWHEQPVPAVTASPVQPIVLML</sequence>
<dbReference type="InterPro" id="IPR036922">
    <property type="entry name" value="Rieske_2Fe-2S_sf"/>
</dbReference>
<name>A0ABY6AXA0_9BURK</name>
<keyword evidence="5" id="KW-0411">Iron-sulfur</keyword>
<keyword evidence="1" id="KW-0001">2Fe-2S</keyword>
<proteinExistence type="predicted"/>
<dbReference type="PANTHER" id="PTHR21266">
    <property type="entry name" value="IRON-SULFUR DOMAIN CONTAINING PROTEIN"/>
    <property type="match status" value="1"/>
</dbReference>
<dbReference type="Pfam" id="PF19112">
    <property type="entry name" value="VanA_C"/>
    <property type="match status" value="1"/>
</dbReference>
<keyword evidence="3" id="KW-0560">Oxidoreductase</keyword>
<evidence type="ECO:0000256" key="4">
    <source>
        <dbReference type="ARBA" id="ARBA00023004"/>
    </source>
</evidence>
<dbReference type="PANTHER" id="PTHR21266:SF60">
    <property type="entry name" value="3-KETOSTEROID-9-ALPHA-MONOOXYGENASE, OXYGENASE COMPONENT"/>
    <property type="match status" value="1"/>
</dbReference>
<evidence type="ECO:0000256" key="1">
    <source>
        <dbReference type="ARBA" id="ARBA00022714"/>
    </source>
</evidence>
<keyword evidence="4" id="KW-0408">Iron</keyword>
<evidence type="ECO:0000259" key="6">
    <source>
        <dbReference type="PROSITE" id="PS51296"/>
    </source>
</evidence>
<protein>
    <submittedName>
        <fullName evidence="7">Rieske 2Fe-2S domain-containing protein</fullName>
    </submittedName>
</protein>
<evidence type="ECO:0000313" key="7">
    <source>
        <dbReference type="EMBL" id="UXH77801.1"/>
    </source>
</evidence>
<evidence type="ECO:0000256" key="3">
    <source>
        <dbReference type="ARBA" id="ARBA00023002"/>
    </source>
</evidence>
<evidence type="ECO:0000313" key="8">
    <source>
        <dbReference type="Proteomes" id="UP001064933"/>
    </source>
</evidence>
<keyword evidence="8" id="KW-1185">Reference proteome</keyword>
<dbReference type="Proteomes" id="UP001064933">
    <property type="component" value="Chromosome"/>
</dbReference>
<dbReference type="Gene3D" id="3.90.380.10">
    <property type="entry name" value="Naphthalene 1,2-dioxygenase Alpha Subunit, Chain A, domain 1"/>
    <property type="match status" value="1"/>
</dbReference>
<dbReference type="PROSITE" id="PS51296">
    <property type="entry name" value="RIESKE"/>
    <property type="match status" value="1"/>
</dbReference>
<dbReference type="EMBL" id="CP104562">
    <property type="protein sequence ID" value="UXH77801.1"/>
    <property type="molecule type" value="Genomic_DNA"/>
</dbReference>
<evidence type="ECO:0000256" key="5">
    <source>
        <dbReference type="ARBA" id="ARBA00023014"/>
    </source>
</evidence>